<gene>
    <name evidence="3" type="ORF">SAMN00808754_3186</name>
</gene>
<evidence type="ECO:0000313" key="3">
    <source>
        <dbReference type="EMBL" id="SMB99975.1"/>
    </source>
</evidence>
<feature type="transmembrane region" description="Helical" evidence="1">
    <location>
        <begin position="258"/>
        <end position="279"/>
    </location>
</feature>
<reference evidence="3 4" key="1">
    <citation type="submission" date="2017-04" db="EMBL/GenBank/DDBJ databases">
        <authorList>
            <person name="Afonso C.L."/>
            <person name="Miller P.J."/>
            <person name="Scott M.A."/>
            <person name="Spackman E."/>
            <person name="Goraichik I."/>
            <person name="Dimitrov K.M."/>
            <person name="Suarez D.L."/>
            <person name="Swayne D.E."/>
        </authorList>
    </citation>
    <scope>NUCLEOTIDE SEQUENCE [LARGE SCALE GENOMIC DNA]</scope>
    <source>
        <strain evidence="3 4">ToBE</strain>
    </source>
</reference>
<feature type="transmembrane region" description="Helical" evidence="1">
    <location>
        <begin position="408"/>
        <end position="426"/>
    </location>
</feature>
<feature type="transmembrane region" description="Helical" evidence="1">
    <location>
        <begin position="379"/>
        <end position="401"/>
    </location>
</feature>
<keyword evidence="4" id="KW-1185">Reference proteome</keyword>
<dbReference type="PANTHER" id="PTHR35342">
    <property type="entry name" value="TRICARBOXYLIC TRANSPORT PROTEIN"/>
    <property type="match status" value="1"/>
</dbReference>
<feature type="transmembrane region" description="Helical" evidence="1">
    <location>
        <begin position="46"/>
        <end position="70"/>
    </location>
</feature>
<protein>
    <submittedName>
        <fullName evidence="3">Putative tricarboxylic transport membrane protein</fullName>
    </submittedName>
</protein>
<feature type="transmembrane region" description="Helical" evidence="1">
    <location>
        <begin position="166"/>
        <end position="185"/>
    </location>
</feature>
<dbReference type="RefSeq" id="WP_084666830.1">
    <property type="nucleotide sequence ID" value="NZ_LT838272.1"/>
</dbReference>
<feature type="transmembrane region" description="Helical" evidence="1">
    <location>
        <begin position="139"/>
        <end position="159"/>
    </location>
</feature>
<feature type="transmembrane region" description="Helical" evidence="1">
    <location>
        <begin position="318"/>
        <end position="341"/>
    </location>
</feature>
<feature type="domain" description="DUF112" evidence="2">
    <location>
        <begin position="21"/>
        <end position="438"/>
    </location>
</feature>
<dbReference type="Pfam" id="PF01970">
    <property type="entry name" value="TctA"/>
    <property type="match status" value="1"/>
</dbReference>
<dbReference type="OrthoDB" id="9781349at2"/>
<feature type="transmembrane region" description="Helical" evidence="1">
    <location>
        <begin position="109"/>
        <end position="133"/>
    </location>
</feature>
<organism evidence="3 4">
    <name type="scientific">Thermanaeromonas toyohensis ToBE</name>
    <dbReference type="NCBI Taxonomy" id="698762"/>
    <lineage>
        <taxon>Bacteria</taxon>
        <taxon>Bacillati</taxon>
        <taxon>Bacillota</taxon>
        <taxon>Clostridia</taxon>
        <taxon>Neomoorellales</taxon>
        <taxon>Neomoorellaceae</taxon>
        <taxon>Thermanaeromonas</taxon>
    </lineage>
</organism>
<dbReference type="Proteomes" id="UP000192569">
    <property type="component" value="Chromosome I"/>
</dbReference>
<sequence>MAFSWSLLWHGFSQALTPINILYALIGSLIGTLVGVLPGIGPTSAIAILLPLTTILPPIPAIIMMAAIYYGAMYGGSTTAIVVNIPGEASSVPTALDGFQLARQGRAGAALGISAISSFVAGTLSLVGLTFFAPALASVALAFGPPEYFALMFMALSLVISLSGRALLKGLIATALGLLVAMVGLDPLTGEARLTFGSVSLLAGVNFISVIIGLFAIGEVLVNIEKAATFIYETKVRGWLPTLQDIKQSLGAMLRSSVIGFFLGLLPGCSPAVTTFVAYDVEKKVSKRPHLFGQGAIEGVAAAEGANNATCSGGFVPLFSFGIPSGPALAVLLGGFMMYGLQPGPMLFKENPDLVWAVIASMYIGNCILLVLNLPLVGLWARIALIPFPILGPLIILFSVIGAYSVRFLMFDVWMALLFGLVGYLMRKLGYPLAPMVLASVLAQMLETSLKQSLVLSGGSPWIFFTRPIAASFMALALIMIAWGLWLNLRGRGVELATEDGEA</sequence>
<dbReference type="STRING" id="698762.SAMN00808754_3186"/>
<feature type="transmembrane region" description="Helical" evidence="1">
    <location>
        <begin position="21"/>
        <end position="40"/>
    </location>
</feature>
<feature type="transmembrane region" description="Helical" evidence="1">
    <location>
        <begin position="462"/>
        <end position="486"/>
    </location>
</feature>
<dbReference type="EMBL" id="LT838272">
    <property type="protein sequence ID" value="SMB99975.1"/>
    <property type="molecule type" value="Genomic_DNA"/>
</dbReference>
<evidence type="ECO:0000256" key="1">
    <source>
        <dbReference type="SAM" id="Phobius"/>
    </source>
</evidence>
<proteinExistence type="predicted"/>
<dbReference type="InterPro" id="IPR002823">
    <property type="entry name" value="DUF112_TM"/>
</dbReference>
<keyword evidence="1" id="KW-1133">Transmembrane helix</keyword>
<evidence type="ECO:0000259" key="2">
    <source>
        <dbReference type="Pfam" id="PF01970"/>
    </source>
</evidence>
<evidence type="ECO:0000313" key="4">
    <source>
        <dbReference type="Proteomes" id="UP000192569"/>
    </source>
</evidence>
<dbReference type="AlphaFoldDB" id="A0A1W1W2Y3"/>
<keyword evidence="1" id="KW-0472">Membrane</keyword>
<feature type="transmembrane region" description="Helical" evidence="1">
    <location>
        <begin position="353"/>
        <end position="373"/>
    </location>
</feature>
<name>A0A1W1W2Y3_9FIRM</name>
<accession>A0A1W1W2Y3</accession>
<dbReference type="PANTHER" id="PTHR35342:SF5">
    <property type="entry name" value="TRICARBOXYLIC TRANSPORT PROTEIN"/>
    <property type="match status" value="1"/>
</dbReference>
<keyword evidence="1" id="KW-0812">Transmembrane</keyword>
<feature type="transmembrane region" description="Helical" evidence="1">
    <location>
        <begin position="197"/>
        <end position="217"/>
    </location>
</feature>